<name>A0ABD4YIJ5_9PSED</name>
<dbReference type="Proteomes" id="UP001160152">
    <property type="component" value="Unassembled WGS sequence"/>
</dbReference>
<evidence type="ECO:0000313" key="2">
    <source>
        <dbReference type="Proteomes" id="UP001160152"/>
    </source>
</evidence>
<accession>A0ABD4YIJ5</accession>
<sequence>MPDIRKMANSGLLLSHKDFYKTPRSFSRILGRSNRRELLLHLSTLSYVHQEEEFFREWAIKRICKTKSQRTYAEKRVVFSRLQCWRLWTLIFKEWSPRIDSSSARSEYEVLHEVFAKLNDRPDDLKDDSEQVFLKAITSNGRDHRLLKLRRAQHIFCTESPLTPYIRVFEEKIGAPIRTYINAIYYLIEYWHGLRPHLGTAHGFDEWAVSAEWFSIQLNTPASQISAIFKDISFSVAEGRAFSDSTTGKPNEFMLYRERPLFEIESGRYVPVEGKLLEELLFENLLYRIHKANGEIEVFLSKFGVEFEKYAQNYGLTFMSALGQYQVIEEFSFGADNSLKSPDLMIALPEENCIVVFEFKSARPLYASLSSENKPEKVNESLTKLLDKPWEQSVKAVTNIMKKHAHPAFNDRVNYFFVAVTMNNFPMTLKEHVIYNAAGQDISSYFHSFDIETFELLMRAARLSPEYSLRDQLKWCYDARHEMSAKTKLSRFIDIMETRGVVDDHVYHDLLQEVSMRYRAYFKSFSA</sequence>
<dbReference type="EMBL" id="JAOCBV010000001">
    <property type="protein sequence ID" value="MDH0759180.1"/>
    <property type="molecule type" value="Genomic_DNA"/>
</dbReference>
<protein>
    <recommendedName>
        <fullName evidence="3">NERD domain-containing protein</fullName>
    </recommendedName>
</protein>
<reference evidence="1 2" key="1">
    <citation type="submission" date="2022-09" db="EMBL/GenBank/DDBJ databases">
        <title>Intensive care unit water sources are persistently colonized with multi-drug resistant bacteria and are the site of extensive horizontal gene transfer of antibiotic resistance genes.</title>
        <authorList>
            <person name="Diorio-Toth L."/>
        </authorList>
    </citation>
    <scope>NUCLEOTIDE SEQUENCE [LARGE SCALE GENOMIC DNA]</scope>
    <source>
        <strain evidence="1 2">GD03901</strain>
    </source>
</reference>
<dbReference type="AlphaFoldDB" id="A0ABD4YIJ5"/>
<comment type="caution">
    <text evidence="1">The sequence shown here is derived from an EMBL/GenBank/DDBJ whole genome shotgun (WGS) entry which is preliminary data.</text>
</comment>
<proteinExistence type="predicted"/>
<evidence type="ECO:0008006" key="3">
    <source>
        <dbReference type="Google" id="ProtNLM"/>
    </source>
</evidence>
<organism evidence="1 2">
    <name type="scientific">Pseudomonas juntendi</name>
    <dbReference type="NCBI Taxonomy" id="2666183"/>
    <lineage>
        <taxon>Bacteria</taxon>
        <taxon>Pseudomonadati</taxon>
        <taxon>Pseudomonadota</taxon>
        <taxon>Gammaproteobacteria</taxon>
        <taxon>Pseudomonadales</taxon>
        <taxon>Pseudomonadaceae</taxon>
        <taxon>Pseudomonas</taxon>
    </lineage>
</organism>
<gene>
    <name evidence="1" type="ORF">N5C70_21035</name>
</gene>
<dbReference type="RefSeq" id="WP_137187508.1">
    <property type="nucleotide sequence ID" value="NZ_JAOCBV010000001.1"/>
</dbReference>
<evidence type="ECO:0000313" key="1">
    <source>
        <dbReference type="EMBL" id="MDH0759180.1"/>
    </source>
</evidence>